<organism evidence="1 2">
    <name type="scientific">Microtetraspora glauca</name>
    <dbReference type="NCBI Taxonomy" id="1996"/>
    <lineage>
        <taxon>Bacteria</taxon>
        <taxon>Bacillati</taxon>
        <taxon>Actinomycetota</taxon>
        <taxon>Actinomycetes</taxon>
        <taxon>Streptosporangiales</taxon>
        <taxon>Streptosporangiaceae</taxon>
        <taxon>Microtetraspora</taxon>
    </lineage>
</organism>
<gene>
    <name evidence="1" type="ORF">AB0I59_29070</name>
</gene>
<evidence type="ECO:0000313" key="1">
    <source>
        <dbReference type="EMBL" id="MEV0972675.1"/>
    </source>
</evidence>
<proteinExistence type="predicted"/>
<keyword evidence="2" id="KW-1185">Reference proteome</keyword>
<protein>
    <submittedName>
        <fullName evidence="1">Uncharacterized protein</fullName>
    </submittedName>
</protein>
<sequence>MAFIDRECVRHLLEAPDPDATLVFVRGECVVLSDAEIDDAHRGLIIARRRDLTAHIHGDTITDQQLDLLAERLDNVVHDLGA</sequence>
<dbReference type="RefSeq" id="WP_061257927.1">
    <property type="nucleotide sequence ID" value="NZ_JBFALK010000017.1"/>
</dbReference>
<accession>A0ABV3GM07</accession>
<dbReference type="EMBL" id="JBFALK010000017">
    <property type="protein sequence ID" value="MEV0972675.1"/>
    <property type="molecule type" value="Genomic_DNA"/>
</dbReference>
<dbReference type="Proteomes" id="UP001551675">
    <property type="component" value="Unassembled WGS sequence"/>
</dbReference>
<comment type="caution">
    <text evidence="1">The sequence shown here is derived from an EMBL/GenBank/DDBJ whole genome shotgun (WGS) entry which is preliminary data.</text>
</comment>
<evidence type="ECO:0000313" key="2">
    <source>
        <dbReference type="Proteomes" id="UP001551675"/>
    </source>
</evidence>
<reference evidence="1 2" key="1">
    <citation type="submission" date="2024-06" db="EMBL/GenBank/DDBJ databases">
        <title>The Natural Products Discovery Center: Release of the First 8490 Sequenced Strains for Exploring Actinobacteria Biosynthetic Diversity.</title>
        <authorList>
            <person name="Kalkreuter E."/>
            <person name="Kautsar S.A."/>
            <person name="Yang D."/>
            <person name="Bader C.D."/>
            <person name="Teijaro C.N."/>
            <person name="Fluegel L."/>
            <person name="Davis C.M."/>
            <person name="Simpson J.R."/>
            <person name="Lauterbach L."/>
            <person name="Steele A.D."/>
            <person name="Gui C."/>
            <person name="Meng S."/>
            <person name="Li G."/>
            <person name="Viehrig K."/>
            <person name="Ye F."/>
            <person name="Su P."/>
            <person name="Kiefer A.F."/>
            <person name="Nichols A."/>
            <person name="Cepeda A.J."/>
            <person name="Yan W."/>
            <person name="Fan B."/>
            <person name="Jiang Y."/>
            <person name="Adhikari A."/>
            <person name="Zheng C.-J."/>
            <person name="Schuster L."/>
            <person name="Cowan T.M."/>
            <person name="Smanski M.J."/>
            <person name="Chevrette M.G."/>
            <person name="De Carvalho L.P.S."/>
            <person name="Shen B."/>
        </authorList>
    </citation>
    <scope>NUCLEOTIDE SEQUENCE [LARGE SCALE GENOMIC DNA]</scope>
    <source>
        <strain evidence="1 2">NPDC050100</strain>
    </source>
</reference>
<name>A0ABV3GM07_MICGL</name>